<feature type="compositionally biased region" description="Polar residues" evidence="1">
    <location>
        <begin position="440"/>
        <end position="449"/>
    </location>
</feature>
<feature type="compositionally biased region" description="Basic and acidic residues" evidence="1">
    <location>
        <begin position="278"/>
        <end position="287"/>
    </location>
</feature>
<dbReference type="Proteomes" id="UP000224634">
    <property type="component" value="Unassembled WGS sequence"/>
</dbReference>
<evidence type="ECO:0000313" key="2">
    <source>
        <dbReference type="EMBL" id="PGH13446.1"/>
    </source>
</evidence>
<evidence type="ECO:0000256" key="1">
    <source>
        <dbReference type="SAM" id="MobiDB-lite"/>
    </source>
</evidence>
<protein>
    <submittedName>
        <fullName evidence="2">Uncharacterized protein</fullName>
    </submittedName>
</protein>
<comment type="caution">
    <text evidence="2">The sequence shown here is derived from an EMBL/GenBank/DDBJ whole genome shotgun (WGS) entry which is preliminary data.</text>
</comment>
<keyword evidence="3" id="KW-1185">Reference proteome</keyword>
<feature type="region of interest" description="Disordered" evidence="1">
    <location>
        <begin position="226"/>
        <end position="311"/>
    </location>
</feature>
<sequence>MATTAVETKEAQATTPHAGAQIPLQSFQLPEFPPEASQLQALTLTYDLKPEDYSKLLSEPLPSDAIHPSLPSGIETLTLELFSLGYPAPFLTQLGKKLSNLKSLTVYSQLIDGATDSTRKDAGEFFNDILTRGNGRRGLRELHLLDVFSRPGFMSGLGGILEDLDRSKDKKASLRFLEISYTYRGHSDSDFLTHIPGDELPTMLVPSLVAACFRLTAPPILDAASTAGLPDDPADVDEEGNLIPGKKPEGIIPLQPSSPGTKVLFRKLTGETTSAENKSSETESEKEGADEEEEQNHPPGSGPGPTGLKMLDSTLYTLDTEQLGKIMNVQKDISILSVSLIADASETWKTQLIDALRGGEGGTKGKELEIVEIVGVPSEKFKVEVSSSSSSTSTNTSLLKNIFPSSEDMAVLSSHCPELESFRMTILRAPSLGAVEWNRLPSSSSSTSHDAGEWTGGIVRGSEEGKS</sequence>
<dbReference type="AlphaFoldDB" id="A0A2B7XW78"/>
<reference evidence="2 3" key="1">
    <citation type="submission" date="2017-10" db="EMBL/GenBank/DDBJ databases">
        <title>Comparative genomics in systemic dimorphic fungi from Ajellomycetaceae.</title>
        <authorList>
            <person name="Munoz J.F."/>
            <person name="Mcewen J.G."/>
            <person name="Clay O.K."/>
            <person name="Cuomo C.A."/>
        </authorList>
    </citation>
    <scope>NUCLEOTIDE SEQUENCE [LARGE SCALE GENOMIC DNA]</scope>
    <source>
        <strain evidence="2 3">UAMH7299</strain>
    </source>
</reference>
<dbReference type="OrthoDB" id="5356476at2759"/>
<evidence type="ECO:0000313" key="3">
    <source>
        <dbReference type="Proteomes" id="UP000224634"/>
    </source>
</evidence>
<organism evidence="2 3">
    <name type="scientific">Polytolypa hystricis (strain UAMH7299)</name>
    <dbReference type="NCBI Taxonomy" id="1447883"/>
    <lineage>
        <taxon>Eukaryota</taxon>
        <taxon>Fungi</taxon>
        <taxon>Dikarya</taxon>
        <taxon>Ascomycota</taxon>
        <taxon>Pezizomycotina</taxon>
        <taxon>Eurotiomycetes</taxon>
        <taxon>Eurotiomycetidae</taxon>
        <taxon>Onygenales</taxon>
        <taxon>Onygenales incertae sedis</taxon>
        <taxon>Polytolypa</taxon>
    </lineage>
</organism>
<gene>
    <name evidence="2" type="ORF">AJ80_06315</name>
</gene>
<dbReference type="STRING" id="1447883.A0A2B7XW78"/>
<dbReference type="EMBL" id="PDNA01000104">
    <property type="protein sequence ID" value="PGH13446.1"/>
    <property type="molecule type" value="Genomic_DNA"/>
</dbReference>
<name>A0A2B7XW78_POLH7</name>
<feature type="region of interest" description="Disordered" evidence="1">
    <location>
        <begin position="440"/>
        <end position="467"/>
    </location>
</feature>
<proteinExistence type="predicted"/>
<accession>A0A2B7XW78</accession>